<accession>A0ABS1Z0M8</accession>
<dbReference type="GeneID" id="84691591"/>
<reference evidence="4 5" key="1">
    <citation type="submission" date="2021-01" db="EMBL/GenBank/DDBJ databases">
        <title>Complete genome sequence of Pantoea eucrina OB49, a heavy metal tolerant bacterium with PGPR potential isolated from wheat in Algeria.</title>
        <authorList>
            <person name="Lekired A."/>
            <person name="Ouzari I.H."/>
        </authorList>
    </citation>
    <scope>NUCLEOTIDE SEQUENCE [LARGE SCALE GENOMIC DNA]</scope>
    <source>
        <strain evidence="4 5">OB49</strain>
    </source>
</reference>
<feature type="compositionally biased region" description="Basic and acidic residues" evidence="2">
    <location>
        <begin position="33"/>
        <end position="44"/>
    </location>
</feature>
<evidence type="ECO:0000256" key="1">
    <source>
        <dbReference type="ARBA" id="ARBA00022729"/>
    </source>
</evidence>
<dbReference type="InterPro" id="IPR005220">
    <property type="entry name" value="CarO-like"/>
</dbReference>
<dbReference type="PANTHER" id="PTHR36571">
    <property type="entry name" value="PROTEIN YGIW"/>
    <property type="match status" value="1"/>
</dbReference>
<evidence type="ECO:0000256" key="2">
    <source>
        <dbReference type="SAM" id="MobiDB-lite"/>
    </source>
</evidence>
<sequence length="130" mass="14241">MNKTTWAAVMLCLSFGAYAEKGGFEAGETPPPQHKEDAGYKGSEDTGQTRVSLIRDFRQGGYVTLEGYIIKKVGDHSYQFRDSSGTVRIDAPAETFKGKTYDATDKIRVSGKVYGKGESAHLKVARIDEP</sequence>
<feature type="chain" id="PRO_5045087674" evidence="3">
    <location>
        <begin position="20"/>
        <end position="130"/>
    </location>
</feature>
<keyword evidence="1 3" id="KW-0732">Signal</keyword>
<dbReference type="RefSeq" id="WP_039385083.1">
    <property type="nucleotide sequence ID" value="NZ_CP083448.1"/>
</dbReference>
<dbReference type="Proteomes" id="UP000809137">
    <property type="component" value="Unassembled WGS sequence"/>
</dbReference>
<dbReference type="EMBL" id="JAFCXS010000001">
    <property type="protein sequence ID" value="MBM0745817.1"/>
    <property type="molecule type" value="Genomic_DNA"/>
</dbReference>
<evidence type="ECO:0000313" key="4">
    <source>
        <dbReference type="EMBL" id="MBM0745817.1"/>
    </source>
</evidence>
<feature type="signal peptide" evidence="3">
    <location>
        <begin position="1"/>
        <end position="19"/>
    </location>
</feature>
<protein>
    <submittedName>
        <fullName evidence="4">NirD/YgiW/YdeI family stress tolerance protein</fullName>
    </submittedName>
</protein>
<organism evidence="4 5">
    <name type="scientific">Pantoea eucrina</name>
    <dbReference type="NCBI Taxonomy" id="472693"/>
    <lineage>
        <taxon>Bacteria</taxon>
        <taxon>Pseudomonadati</taxon>
        <taxon>Pseudomonadota</taxon>
        <taxon>Gammaproteobacteria</taxon>
        <taxon>Enterobacterales</taxon>
        <taxon>Erwiniaceae</taxon>
        <taxon>Pantoea</taxon>
    </lineage>
</organism>
<dbReference type="Gene3D" id="2.40.50.200">
    <property type="entry name" value="Bacterial OB-fold"/>
    <property type="match status" value="1"/>
</dbReference>
<keyword evidence="5" id="KW-1185">Reference proteome</keyword>
<evidence type="ECO:0000256" key="3">
    <source>
        <dbReference type="SAM" id="SignalP"/>
    </source>
</evidence>
<name>A0ABS1Z0M8_9GAMM</name>
<dbReference type="Pfam" id="PF04076">
    <property type="entry name" value="BOF"/>
    <property type="match status" value="1"/>
</dbReference>
<feature type="region of interest" description="Disordered" evidence="2">
    <location>
        <begin position="24"/>
        <end position="47"/>
    </location>
</feature>
<evidence type="ECO:0000313" key="5">
    <source>
        <dbReference type="Proteomes" id="UP000809137"/>
    </source>
</evidence>
<proteinExistence type="predicted"/>
<dbReference type="InterPro" id="IPR036700">
    <property type="entry name" value="BOBF_sf"/>
</dbReference>
<comment type="caution">
    <text evidence="4">The sequence shown here is derived from an EMBL/GenBank/DDBJ whole genome shotgun (WGS) entry which is preliminary data.</text>
</comment>
<dbReference type="NCBIfam" id="NF033674">
    <property type="entry name" value="stress_OB_fold"/>
    <property type="match status" value="1"/>
</dbReference>
<dbReference type="PANTHER" id="PTHR36571:SF2">
    <property type="entry name" value="PERIPLASMIC PROTEIN"/>
    <property type="match status" value="1"/>
</dbReference>
<gene>
    <name evidence="4" type="ORF">JJB79_00055</name>
</gene>
<dbReference type="SUPFAM" id="SSF101756">
    <property type="entry name" value="Hypothetical protein YgiW"/>
    <property type="match status" value="1"/>
</dbReference>